<keyword evidence="1" id="KW-0175">Coiled coil</keyword>
<evidence type="ECO:0000256" key="3">
    <source>
        <dbReference type="SAM" id="Phobius"/>
    </source>
</evidence>
<sequence>MKTNFLQNKKMMLAILPKVFLLVFFPLASNCDSGSSSWSTHLKGVNRVSAMSQLRTSRLLLAEIDTELESVSDAASILTKNTKGNSEDQSDVETVYSESLSSDVKKKTPSKGGSNLSFSENKKKLEEIEKIALSKYQDYKKKMKELEEQLNVMKQKVMSSKMINIADHTKKIGETVEKIKSMKDKVLSEGMTKVVEYQKRLDEALEKINVMKEKLKKQNIMNAELLKMLDHQKALKEVKDFIKTKYDVVVPSALDSMKRIKEKKIKIPNPVGMLDSKIEEKMFKTYSYMDEREHDPNVSKKQFKILKIKKYGAIMALPFVVILPALGVYGIEEDSLRCVLFGFAAVSFLISFYILVKILKYDLKSNGVKKPRFKDYVESFKRCIKGVAP</sequence>
<evidence type="ECO:0000256" key="1">
    <source>
        <dbReference type="SAM" id="Coils"/>
    </source>
</evidence>
<feature type="transmembrane region" description="Helical" evidence="3">
    <location>
        <begin position="311"/>
        <end position="331"/>
    </location>
</feature>
<evidence type="ECO:0000313" key="6">
    <source>
        <dbReference type="Proteomes" id="UP000053327"/>
    </source>
</evidence>
<dbReference type="Proteomes" id="UP000053327">
    <property type="component" value="Unassembled WGS sequence"/>
</dbReference>
<keyword evidence="4" id="KW-0732">Signal</keyword>
<feature type="coiled-coil region" evidence="1">
    <location>
        <begin position="194"/>
        <end position="221"/>
    </location>
</feature>
<evidence type="ECO:0000256" key="4">
    <source>
        <dbReference type="SAM" id="SignalP"/>
    </source>
</evidence>
<dbReference type="OrthoDB" id="386852at2759"/>
<keyword evidence="3" id="KW-0812">Transmembrane</keyword>
<feature type="chain" id="PRO_5005322743" evidence="4">
    <location>
        <begin position="32"/>
        <end position="389"/>
    </location>
</feature>
<protein>
    <submittedName>
        <fullName evidence="5">Pv-fam-b protein</fullName>
    </submittedName>
</protein>
<accession>A0A0J9SZY3</accession>
<dbReference type="EMBL" id="KQ234767">
    <property type="protein sequence ID" value="KMZ88321.1"/>
    <property type="molecule type" value="Genomic_DNA"/>
</dbReference>
<organism evidence="5 6">
    <name type="scientific">Plasmodium vivax (strain Brazil I)</name>
    <dbReference type="NCBI Taxonomy" id="1033975"/>
    <lineage>
        <taxon>Eukaryota</taxon>
        <taxon>Sar</taxon>
        <taxon>Alveolata</taxon>
        <taxon>Apicomplexa</taxon>
        <taxon>Aconoidasida</taxon>
        <taxon>Haemosporida</taxon>
        <taxon>Plasmodiidae</taxon>
        <taxon>Plasmodium</taxon>
        <taxon>Plasmodium (Plasmodium)</taxon>
    </lineage>
</organism>
<keyword evidence="3" id="KW-1133">Transmembrane helix</keyword>
<name>A0A0J9SZY3_PLAV1</name>
<evidence type="ECO:0000256" key="2">
    <source>
        <dbReference type="SAM" id="MobiDB-lite"/>
    </source>
</evidence>
<feature type="transmembrane region" description="Helical" evidence="3">
    <location>
        <begin position="338"/>
        <end position="356"/>
    </location>
</feature>
<proteinExistence type="predicted"/>
<feature type="region of interest" description="Disordered" evidence="2">
    <location>
        <begin position="81"/>
        <end position="118"/>
    </location>
</feature>
<feature type="signal peptide" evidence="4">
    <location>
        <begin position="1"/>
        <end position="31"/>
    </location>
</feature>
<gene>
    <name evidence="5" type="ORF">PVBG_04520</name>
</gene>
<reference evidence="5 6" key="1">
    <citation type="submission" date="2011-08" db="EMBL/GenBank/DDBJ databases">
        <title>The Genome Sequence of Plasmodium vivax Brazil I.</title>
        <authorList>
            <consortium name="The Broad Institute Genome Sequencing Platform"/>
            <consortium name="The Broad Institute Genome Sequencing Center for Infectious Disease"/>
            <person name="Neafsey D."/>
            <person name="Carlton J."/>
            <person name="Barnwell J."/>
            <person name="Collins W."/>
            <person name="Escalante A."/>
            <person name="Mullikin J."/>
            <person name="Saul A."/>
            <person name="Guigo R."/>
            <person name="Camara F."/>
            <person name="Young S.K."/>
            <person name="Zeng Q."/>
            <person name="Gargeya S."/>
            <person name="Fitzgerald M."/>
            <person name="Haas B."/>
            <person name="Abouelleil A."/>
            <person name="Alvarado L."/>
            <person name="Arachchi H.M."/>
            <person name="Berlin A."/>
            <person name="Brown A."/>
            <person name="Chapman S.B."/>
            <person name="Chen Z."/>
            <person name="Dunbar C."/>
            <person name="Freedman E."/>
            <person name="Gearin G."/>
            <person name="Gellesch M."/>
            <person name="Goldberg J."/>
            <person name="Griggs A."/>
            <person name="Gujja S."/>
            <person name="Heiman D."/>
            <person name="Howarth C."/>
            <person name="Larson L."/>
            <person name="Lui A."/>
            <person name="MacDonald P.J.P."/>
            <person name="Montmayeur A."/>
            <person name="Murphy C."/>
            <person name="Neiman D."/>
            <person name="Pearson M."/>
            <person name="Priest M."/>
            <person name="Roberts A."/>
            <person name="Saif S."/>
            <person name="Shea T."/>
            <person name="Shenoy N."/>
            <person name="Sisk P."/>
            <person name="Stolte C."/>
            <person name="Sykes S."/>
            <person name="Wortman J."/>
            <person name="Nusbaum C."/>
            <person name="Birren B."/>
        </authorList>
    </citation>
    <scope>NUCLEOTIDE SEQUENCE [LARGE SCALE GENOMIC DNA]</scope>
    <source>
        <strain evidence="5 6">Brazil I</strain>
    </source>
</reference>
<keyword evidence="3" id="KW-0472">Membrane</keyword>
<feature type="coiled-coil region" evidence="1">
    <location>
        <begin position="129"/>
        <end position="163"/>
    </location>
</feature>
<evidence type="ECO:0000313" key="5">
    <source>
        <dbReference type="EMBL" id="KMZ88321.1"/>
    </source>
</evidence>
<dbReference type="AlphaFoldDB" id="A0A0J9SZY3"/>